<keyword evidence="2" id="KW-1185">Reference proteome</keyword>
<dbReference type="InterPro" id="IPR036047">
    <property type="entry name" value="F-box-like_dom_sf"/>
</dbReference>
<reference evidence="1 2" key="1">
    <citation type="submission" date="2014-04" db="EMBL/GenBank/DDBJ databases">
        <authorList>
            <consortium name="DOE Joint Genome Institute"/>
            <person name="Kuo A."/>
            <person name="Zuccaro A."/>
            <person name="Kohler A."/>
            <person name="Nagy L.G."/>
            <person name="Floudas D."/>
            <person name="Copeland A."/>
            <person name="Barry K.W."/>
            <person name="Cichocki N."/>
            <person name="Veneault-Fourrey C."/>
            <person name="LaButti K."/>
            <person name="Lindquist E.A."/>
            <person name="Lipzen A."/>
            <person name="Lundell T."/>
            <person name="Morin E."/>
            <person name="Murat C."/>
            <person name="Sun H."/>
            <person name="Tunlid A."/>
            <person name="Henrissat B."/>
            <person name="Grigoriev I.V."/>
            <person name="Hibbett D.S."/>
            <person name="Martin F."/>
            <person name="Nordberg H.P."/>
            <person name="Cantor M.N."/>
            <person name="Hua S.X."/>
        </authorList>
    </citation>
    <scope>NUCLEOTIDE SEQUENCE [LARGE SCALE GENOMIC DNA]</scope>
    <source>
        <strain evidence="1 2">MAFF 305830</strain>
    </source>
</reference>
<dbReference type="OrthoDB" id="2269034at2759"/>
<proteinExistence type="predicted"/>
<sequence length="421" mass="49152">MPMFTLKNSFARQIFGDRSVKRPQTSPIQRLPFEILAEIFIICSKRRIDLAPIKIASVCWLWRDIIYDTPRAWTYLCATGIGEKHVSSEQYHLFLELSYPHLLLGVAYHVRGHPKGVPMDYHEMCSLRKIERPFEYSDRLKCLSIDCSWLADEYPTIRFPNIEHLSLRTCKPTREIDMSRFPKLWYLSTSKSRENFPLVNPHEPRRPQLRHLTLGVDHGDGWPSLLVSIGRSLRTLVCSGCLTAEPGAIRKVECPQLQSLIIYHDHVYPTYIVPAELSVPRLTYLHYRSRWSPFPPNLVNNHNELALMRTSHLIQLCNYPSLHILQVDDLRAKPLLDIAIQLESDSTLCPYLYKIEVKLREISIKTLFYIYNVQKRIRNRNEKAGSNITLVVCHKWLTGTPTDTHECEVDAPCDAWWEWEY</sequence>
<name>A0A0C2X7T1_SERVB</name>
<accession>A0A0C2X7T1</accession>
<dbReference type="HOGENOM" id="CLU_039336_1_0_1"/>
<reference evidence="2" key="2">
    <citation type="submission" date="2015-01" db="EMBL/GenBank/DDBJ databases">
        <title>Evolutionary Origins and Diversification of the Mycorrhizal Mutualists.</title>
        <authorList>
            <consortium name="DOE Joint Genome Institute"/>
            <consortium name="Mycorrhizal Genomics Consortium"/>
            <person name="Kohler A."/>
            <person name="Kuo A."/>
            <person name="Nagy L.G."/>
            <person name="Floudas D."/>
            <person name="Copeland A."/>
            <person name="Barry K.W."/>
            <person name="Cichocki N."/>
            <person name="Veneault-Fourrey C."/>
            <person name="LaButti K."/>
            <person name="Lindquist E.A."/>
            <person name="Lipzen A."/>
            <person name="Lundell T."/>
            <person name="Morin E."/>
            <person name="Murat C."/>
            <person name="Riley R."/>
            <person name="Ohm R."/>
            <person name="Sun H."/>
            <person name="Tunlid A."/>
            <person name="Henrissat B."/>
            <person name="Grigoriev I.V."/>
            <person name="Hibbett D.S."/>
            <person name="Martin F."/>
        </authorList>
    </citation>
    <scope>NUCLEOTIDE SEQUENCE [LARGE SCALE GENOMIC DNA]</scope>
    <source>
        <strain evidence="2">MAFF 305830</strain>
    </source>
</reference>
<dbReference type="AlphaFoldDB" id="A0A0C2X7T1"/>
<dbReference type="InterPro" id="IPR032675">
    <property type="entry name" value="LRR_dom_sf"/>
</dbReference>
<dbReference type="SUPFAM" id="SSF81383">
    <property type="entry name" value="F-box domain"/>
    <property type="match status" value="1"/>
</dbReference>
<dbReference type="Proteomes" id="UP000054097">
    <property type="component" value="Unassembled WGS sequence"/>
</dbReference>
<dbReference type="SUPFAM" id="SSF52047">
    <property type="entry name" value="RNI-like"/>
    <property type="match status" value="1"/>
</dbReference>
<organism evidence="1 2">
    <name type="scientific">Serendipita vermifera MAFF 305830</name>
    <dbReference type="NCBI Taxonomy" id="933852"/>
    <lineage>
        <taxon>Eukaryota</taxon>
        <taxon>Fungi</taxon>
        <taxon>Dikarya</taxon>
        <taxon>Basidiomycota</taxon>
        <taxon>Agaricomycotina</taxon>
        <taxon>Agaricomycetes</taxon>
        <taxon>Sebacinales</taxon>
        <taxon>Serendipitaceae</taxon>
        <taxon>Serendipita</taxon>
    </lineage>
</organism>
<evidence type="ECO:0000313" key="1">
    <source>
        <dbReference type="EMBL" id="KIM25322.1"/>
    </source>
</evidence>
<gene>
    <name evidence="1" type="ORF">M408DRAFT_212498</name>
</gene>
<dbReference type="EMBL" id="KN824315">
    <property type="protein sequence ID" value="KIM25322.1"/>
    <property type="molecule type" value="Genomic_DNA"/>
</dbReference>
<evidence type="ECO:0000313" key="2">
    <source>
        <dbReference type="Proteomes" id="UP000054097"/>
    </source>
</evidence>
<dbReference type="Gene3D" id="3.80.10.10">
    <property type="entry name" value="Ribonuclease Inhibitor"/>
    <property type="match status" value="1"/>
</dbReference>
<protein>
    <submittedName>
        <fullName evidence="1">Uncharacterized protein</fullName>
    </submittedName>
</protein>